<name>A0AAU0F0H4_9FLAO</name>
<evidence type="ECO:0000313" key="1">
    <source>
        <dbReference type="EMBL" id="WOC51815.1"/>
    </source>
</evidence>
<keyword evidence="2" id="KW-1185">Reference proteome</keyword>
<dbReference type="AlphaFoldDB" id="A0AAU0F0H4"/>
<sequence>MIPFLPLLGWALGGFLGGLLVSWAVDYLTKQVVKKHIQEQKKQKFDKDLSKYIGELLENEGYNNHNLGLDAMLEVQEFNNLDISIKAALEAQEFETFDIGIVESPHKHQNEKEKIIYELVNIHNYQREWLVNKPLSRLQEMLSEVGGTIYNTPKQDISKKIVPPENEKFINVLVNRYNYQREWLVNKPLSRLQEMLSEVGGTIYNTPKQDISKKLFPPENEKFINVLVNRYNYQREWLVNKPLSRLQEMLSEVGGTIYNTPKQDISKKIVPPENEKFINVLVNRYNYQREWLVNKPLSRLQEMLSEVGGNLDDNPEEIDWILEDEESRKIFAGKYYNGEVVSMEEIKAKEIDPELQWELYNQEIVIL</sequence>
<reference evidence="1" key="1">
    <citation type="submission" date="2023-10" db="EMBL/GenBank/DDBJ databases">
        <title>Characterization and whole genome sequencing of a novel strain of Bergeyella porcorum QD2021 isolated from pig.</title>
        <authorList>
            <person name="Liu G."/>
            <person name="Chen C."/>
            <person name="Han X."/>
        </authorList>
    </citation>
    <scope>NUCLEOTIDE SEQUENCE</scope>
    <source>
        <strain evidence="1">QD2021</strain>
    </source>
</reference>
<gene>
    <name evidence="1" type="ORF">BPO_1168</name>
</gene>
<protein>
    <submittedName>
        <fullName evidence="1">Uncharacterized protein</fullName>
    </submittedName>
</protein>
<dbReference type="EMBL" id="CP136426">
    <property type="protein sequence ID" value="WOC51815.1"/>
    <property type="molecule type" value="Genomic_DNA"/>
</dbReference>
<dbReference type="RefSeq" id="WP_327983511.1">
    <property type="nucleotide sequence ID" value="NZ_CP136426.1"/>
</dbReference>
<dbReference type="KEGG" id="bpor:BPO_1168"/>
<accession>A0AAU0F0H4</accession>
<evidence type="ECO:0000313" key="2">
    <source>
        <dbReference type="Proteomes" id="UP001432059"/>
    </source>
</evidence>
<proteinExistence type="predicted"/>
<organism evidence="1 2">
    <name type="scientific">Bergeyella porcorum</name>
    <dbReference type="NCBI Taxonomy" id="1735111"/>
    <lineage>
        <taxon>Bacteria</taxon>
        <taxon>Pseudomonadati</taxon>
        <taxon>Bacteroidota</taxon>
        <taxon>Flavobacteriia</taxon>
        <taxon>Flavobacteriales</taxon>
        <taxon>Weeksellaceae</taxon>
        <taxon>Bergeyella</taxon>
    </lineage>
</organism>
<dbReference type="Proteomes" id="UP001432059">
    <property type="component" value="Chromosome"/>
</dbReference>